<dbReference type="EMBL" id="MKFT01000002">
    <property type="protein sequence ID" value="OHY95573.1"/>
    <property type="molecule type" value="Genomic_DNA"/>
</dbReference>
<dbReference type="RefSeq" id="WP_071235408.1">
    <property type="nucleotide sequence ID" value="NZ_KV861320.1"/>
</dbReference>
<keyword evidence="3" id="KW-0808">Transferase</keyword>
<evidence type="ECO:0000259" key="2">
    <source>
        <dbReference type="Pfam" id="PF13439"/>
    </source>
</evidence>
<name>A0ABX3DDR5_9VIBR</name>
<dbReference type="Gene3D" id="3.40.50.2000">
    <property type="entry name" value="Glycogen Phosphorylase B"/>
    <property type="match status" value="2"/>
</dbReference>
<dbReference type="Pfam" id="PF13439">
    <property type="entry name" value="Glyco_transf_4"/>
    <property type="match status" value="1"/>
</dbReference>
<proteinExistence type="predicted"/>
<organism evidence="3 4">
    <name type="scientific">Vibrio rotiferianus</name>
    <dbReference type="NCBI Taxonomy" id="190895"/>
    <lineage>
        <taxon>Bacteria</taxon>
        <taxon>Pseudomonadati</taxon>
        <taxon>Pseudomonadota</taxon>
        <taxon>Gammaproteobacteria</taxon>
        <taxon>Vibrionales</taxon>
        <taxon>Vibrionaceae</taxon>
        <taxon>Vibrio</taxon>
    </lineage>
</organism>
<dbReference type="CDD" id="cd03801">
    <property type="entry name" value="GT4_PimA-like"/>
    <property type="match status" value="1"/>
</dbReference>
<evidence type="ECO:0000313" key="4">
    <source>
        <dbReference type="Proteomes" id="UP000180133"/>
    </source>
</evidence>
<accession>A0ABX3DDR5</accession>
<dbReference type="PANTHER" id="PTHR12526:SF630">
    <property type="entry name" value="GLYCOSYLTRANSFERASE"/>
    <property type="match status" value="1"/>
</dbReference>
<evidence type="ECO:0000313" key="3">
    <source>
        <dbReference type="EMBL" id="OHY95573.1"/>
    </source>
</evidence>
<keyword evidence="4" id="KW-1185">Reference proteome</keyword>
<sequence length="348" mass="39304">MRPKLSKKPASKKIWLLIDSRIFGGIESHILELAKGLKLFGYRPLVIFTNHYDTHSILHQKLSNEHIECAYLDQLSSNGQKMHLFQQLSSAVMQHRPDVIHTHGYKAALVARVAKVLSRTFPKLISTFHAGESPTGKVWLYDFFDRYTGFVSNSRFAVSKEIQRKLPCSSILLNNFVSLPRNIPNYQQIAFVGRLSHEKGADNFIQLAKLNPNTNFSIYGDGPDRAQLELNAPNNITFYGHQKNMDKVWSNIDLLVISSRYEGLPMAALEAMARGIVVLSFSVGRLPELIVDGSNGFLAKDVRALSDKLSLWATLPETQKTQVRQKAIETISNNFSTESVIPKLIQYY</sequence>
<dbReference type="GO" id="GO:0016740">
    <property type="term" value="F:transferase activity"/>
    <property type="evidence" value="ECO:0007669"/>
    <property type="project" value="UniProtKB-KW"/>
</dbReference>
<evidence type="ECO:0000259" key="1">
    <source>
        <dbReference type="Pfam" id="PF00534"/>
    </source>
</evidence>
<dbReference type="Proteomes" id="UP000180133">
    <property type="component" value="Unassembled WGS sequence"/>
</dbReference>
<comment type="caution">
    <text evidence="3">The sequence shown here is derived from an EMBL/GenBank/DDBJ whole genome shotgun (WGS) entry which is preliminary data.</text>
</comment>
<dbReference type="SUPFAM" id="SSF53756">
    <property type="entry name" value="UDP-Glycosyltransferase/glycogen phosphorylase"/>
    <property type="match status" value="1"/>
</dbReference>
<dbReference type="InterPro" id="IPR028098">
    <property type="entry name" value="Glyco_trans_4-like_N"/>
</dbReference>
<protein>
    <submittedName>
        <fullName evidence="3">Glycosyl transferase family 1</fullName>
    </submittedName>
</protein>
<dbReference type="PANTHER" id="PTHR12526">
    <property type="entry name" value="GLYCOSYLTRANSFERASE"/>
    <property type="match status" value="1"/>
</dbReference>
<feature type="domain" description="Glycosyl transferase family 1" evidence="1">
    <location>
        <begin position="185"/>
        <end position="321"/>
    </location>
</feature>
<gene>
    <name evidence="3" type="ORF">BI375_12450</name>
</gene>
<dbReference type="Pfam" id="PF00534">
    <property type="entry name" value="Glycos_transf_1"/>
    <property type="match status" value="1"/>
</dbReference>
<feature type="domain" description="Glycosyltransferase subfamily 4-like N-terminal" evidence="2">
    <location>
        <begin position="23"/>
        <end position="157"/>
    </location>
</feature>
<dbReference type="InterPro" id="IPR001296">
    <property type="entry name" value="Glyco_trans_1"/>
</dbReference>
<reference evidence="3 4" key="1">
    <citation type="submission" date="2016-09" db="EMBL/GenBank/DDBJ databases">
        <title>Isolation, identification and antibiotic sensitivity analysis of bacterial pathogen from juvenile Hippocampus erectus with tail-rotted disease.</title>
        <authorList>
            <person name="Yang Q."/>
        </authorList>
    </citation>
    <scope>NUCLEOTIDE SEQUENCE [LARGE SCALE GENOMIC DNA]</scope>
    <source>
        <strain evidence="3 4">HM-10</strain>
    </source>
</reference>